<dbReference type="EMBL" id="LR901537">
    <property type="protein sequence ID" value="CAD7248842.1"/>
    <property type="molecule type" value="Genomic_DNA"/>
</dbReference>
<dbReference type="Proteomes" id="UP000677054">
    <property type="component" value="Unassembled WGS sequence"/>
</dbReference>
<dbReference type="AlphaFoldDB" id="A0A7R9A847"/>
<dbReference type="EMBL" id="CAJPEV010002020">
    <property type="protein sequence ID" value="CAG0895338.1"/>
    <property type="molecule type" value="Genomic_DNA"/>
</dbReference>
<evidence type="ECO:0000256" key="1">
    <source>
        <dbReference type="SAM" id="MobiDB-lite"/>
    </source>
</evidence>
<evidence type="ECO:0000313" key="3">
    <source>
        <dbReference type="Proteomes" id="UP000677054"/>
    </source>
</evidence>
<organism evidence="2">
    <name type="scientific">Darwinula stevensoni</name>
    <dbReference type="NCBI Taxonomy" id="69355"/>
    <lineage>
        <taxon>Eukaryota</taxon>
        <taxon>Metazoa</taxon>
        <taxon>Ecdysozoa</taxon>
        <taxon>Arthropoda</taxon>
        <taxon>Crustacea</taxon>
        <taxon>Oligostraca</taxon>
        <taxon>Ostracoda</taxon>
        <taxon>Podocopa</taxon>
        <taxon>Podocopida</taxon>
        <taxon>Darwinulocopina</taxon>
        <taxon>Darwinuloidea</taxon>
        <taxon>Darwinulidae</taxon>
        <taxon>Darwinula</taxon>
    </lineage>
</organism>
<accession>A0A7R9A847</accession>
<evidence type="ECO:0000313" key="2">
    <source>
        <dbReference type="EMBL" id="CAD7248842.1"/>
    </source>
</evidence>
<feature type="region of interest" description="Disordered" evidence="1">
    <location>
        <begin position="47"/>
        <end position="130"/>
    </location>
</feature>
<protein>
    <submittedName>
        <fullName evidence="2">Uncharacterized protein</fullName>
    </submittedName>
</protein>
<proteinExistence type="predicted"/>
<gene>
    <name evidence="2" type="ORF">DSTB1V02_LOCUS8649</name>
</gene>
<sequence>MNTCWFLCQTRISSAVIWQYATALQKVNGAQSLSGRHDRARGLENQEIYGGGEDGHGDPPEDESPDAADSNLYETEDEEDAGSLNHGRDQIAGRILGDDGTSLVDQAQQLLENAPTHDDDEDAEPLKAVDGIREKEKLLWLLGDEADDLSHPTQSHHHEQLHEQPKSAGKRGDNNPA</sequence>
<name>A0A7R9A847_9CRUS</name>
<keyword evidence="3" id="KW-1185">Reference proteome</keyword>
<reference evidence="2" key="1">
    <citation type="submission" date="2020-11" db="EMBL/GenBank/DDBJ databases">
        <authorList>
            <person name="Tran Van P."/>
        </authorList>
    </citation>
    <scope>NUCLEOTIDE SEQUENCE</scope>
</reference>
<feature type="region of interest" description="Disordered" evidence="1">
    <location>
        <begin position="146"/>
        <end position="177"/>
    </location>
</feature>
<feature type="compositionally biased region" description="Basic and acidic residues" evidence="1">
    <location>
        <begin position="156"/>
        <end position="177"/>
    </location>
</feature>